<keyword evidence="7 12" id="KW-0256">Endoplasmic reticulum</keyword>
<feature type="transmembrane region" description="Helical" evidence="12">
    <location>
        <begin position="98"/>
        <end position="116"/>
    </location>
</feature>
<dbReference type="Pfam" id="PF03155">
    <property type="entry name" value="Alg6_Alg8"/>
    <property type="match status" value="1"/>
</dbReference>
<evidence type="ECO:0000256" key="4">
    <source>
        <dbReference type="ARBA" id="ARBA00022676"/>
    </source>
</evidence>
<gene>
    <name evidence="13" type="ORF">VTK73DRAFT_9817</name>
</gene>
<evidence type="ECO:0000313" key="14">
    <source>
        <dbReference type="Proteomes" id="UP001586593"/>
    </source>
</evidence>
<evidence type="ECO:0000256" key="3">
    <source>
        <dbReference type="ARBA" id="ARBA00008715"/>
    </source>
</evidence>
<evidence type="ECO:0000256" key="6">
    <source>
        <dbReference type="ARBA" id="ARBA00022692"/>
    </source>
</evidence>
<comment type="catalytic activity">
    <reaction evidence="11">
        <text>an alpha-D-Glc-(1-&gt;3)-alpha-D-Man-(1-&gt;2)-alpha-D-Man-(1-&gt;2)-alpha-D-Man-(1-&gt;3)-[alpha-D-Man-(1-&gt;2)-alpha-D-Man-(1-&gt;3)-[alpha-D-Man-(1-&gt;2)-alpha-D-Man-(1-&gt;6)]-alpha-D-Man-(1-&gt;6)]-beta-D-Man-(1-&gt;4)-beta-D-GlcNAc-(1-&gt;4)-alpha-D-GlcNAc-diphospho-di-trans,poly-cis-dolichol + a di-trans,poly-cis-dolichyl beta-D-glucosyl phosphate = an alpha-D-Glc-(1-&gt;3)-alpha-D-Glc-(1-&gt;3)-alpha-D-Man-(1-&gt;2)-alpha-D-Man-(1-&gt;2)-alpha-D-Man-(1-&gt;3)-[alpha-D-Man-(1-&gt;2)-alpha-D-Man-(1-&gt;3)-[alpha-D-Man-(1-&gt;2)-alpha-D-Man-(1-&gt;6)]-alpha-D-Man-(1-&gt;6)]-beta-D-Man-(1-&gt;4)-beta-D-GlcNAc-(1-&gt;4)-alpha-D-GlcNAc-diphospho-di-trans,poly-cis-dolichol + a di-trans,poly-cis-dolichyl phosphate + H(+)</text>
        <dbReference type="Rhea" id="RHEA:31307"/>
        <dbReference type="Rhea" id="RHEA-COMP:19498"/>
        <dbReference type="Rhea" id="RHEA-COMP:19502"/>
        <dbReference type="Rhea" id="RHEA-COMP:19521"/>
        <dbReference type="Rhea" id="RHEA-COMP:19522"/>
        <dbReference type="ChEBI" id="CHEBI:15378"/>
        <dbReference type="ChEBI" id="CHEBI:57525"/>
        <dbReference type="ChEBI" id="CHEBI:57683"/>
        <dbReference type="ChEBI" id="CHEBI:132521"/>
        <dbReference type="ChEBI" id="CHEBI:132522"/>
        <dbReference type="EC" id="2.4.1.265"/>
    </reaction>
    <physiologicalReaction direction="left-to-right" evidence="11">
        <dbReference type="Rhea" id="RHEA:31308"/>
    </physiologicalReaction>
</comment>
<evidence type="ECO:0000256" key="10">
    <source>
        <dbReference type="ARBA" id="ARBA00044725"/>
    </source>
</evidence>
<feature type="transmembrane region" description="Helical" evidence="12">
    <location>
        <begin position="214"/>
        <end position="241"/>
    </location>
</feature>
<evidence type="ECO:0000256" key="12">
    <source>
        <dbReference type="RuleBase" id="RU363110"/>
    </source>
</evidence>
<comment type="function">
    <text evidence="10">Dolichyl pyrophosphate Glc1Man9GlcNAc2 alpha-1,3-glucosyltransferase that operates in the biosynthetic pathway of dolichol-linked oligosaccharides, the glycan precursors employed in protein asparagine (N)-glycosylation. The assembly of dolichol-linked oligosaccharides begins on the cytosolic side of the endoplasmic reticulum membrane and finishes in its lumen. The sequential addition of sugars to dolichol pyrophosphate produces dolichol-linked oligosaccharides containing fourteen sugars, including two GlcNAcs, nine mannoses and three glucoses. Once assembled, the oligosaccharide is transferred from the lipid to nascent proteins by oligosaccharyltransferases. In the lumen of the endoplasmic reticulum, adds the second glucose residue from dolichyl phosphate glucose (Dol-P-Glc) onto the lipid-linked oligosaccharide intermediate Glc(1)Man(9)GlcNAc(2)-PP-Dol to produce Glc(2)Man(9)GlcNAc(2)-PP-Dol.</text>
</comment>
<evidence type="ECO:0000256" key="2">
    <source>
        <dbReference type="ARBA" id="ARBA00004922"/>
    </source>
</evidence>
<sequence length="501" mass="56607">MAETYPTLAQCAVVAAAFKVLLFPAYKSTDFEVHRNWLAITHSLPLWEWYYEKTSEWTLDYPPFFAYFEWILSQVAKLVDPAMLRIYNLEYDSWQTVYFQRFTVIISELVLVYALQRYIASAPGTSKRAAHAAAISILLSPGLLLIDHIHFQYNGCMFGILIASLVLARKRSTLLASGLLFGALLCMKHIYLYLAPAYFVFLLRTYCLSPKSVFSIQFFNCAKLGAGLAGIFGIAFGPFALKDQIPQILSRLFPFARGLCHAYWAPNVWAIYSFLDRVLIVLAPRLGLFVRTDALNSVTRGLVGDTAFAVLPDVSPHACFGLTLCFQAIPLLRLFLKPNWDNFVGAVTLCGYASFLFGWHVHEKAILLVIIPFSLIALKDRRYLSAFRPLAVAGHVSLFPLLFTAAEFPIKTVYTIFWLMLFLMVFDSLAPSSGRPRFFLFDRFSTFYIAVSIPLIVYCSLVHGVVFGRRYEFLPLMFTSSYSAIGVVGSWVGFMVVYFTS</sequence>
<feature type="transmembrane region" description="Helical" evidence="12">
    <location>
        <begin position="416"/>
        <end position="434"/>
    </location>
</feature>
<evidence type="ECO:0000256" key="8">
    <source>
        <dbReference type="ARBA" id="ARBA00022989"/>
    </source>
</evidence>
<feature type="transmembrane region" description="Helical" evidence="12">
    <location>
        <begin position="151"/>
        <end position="168"/>
    </location>
</feature>
<evidence type="ECO:0000256" key="9">
    <source>
        <dbReference type="ARBA" id="ARBA00023136"/>
    </source>
</evidence>
<evidence type="ECO:0000256" key="1">
    <source>
        <dbReference type="ARBA" id="ARBA00004477"/>
    </source>
</evidence>
<feature type="transmembrane region" description="Helical" evidence="12">
    <location>
        <begin position="390"/>
        <end position="410"/>
    </location>
</feature>
<dbReference type="PANTHER" id="PTHR12413:SF2">
    <property type="entry name" value="DOLICHYL PYROPHOSPHATE GLC1MAN9GLCNAC2 ALPHA-1,3-GLUCOSYLTRANSFERASE-RELATED"/>
    <property type="match status" value="1"/>
</dbReference>
<feature type="transmembrane region" description="Helical" evidence="12">
    <location>
        <begin position="175"/>
        <end position="194"/>
    </location>
</feature>
<keyword evidence="14" id="KW-1185">Reference proteome</keyword>
<keyword evidence="4 12" id="KW-0328">Glycosyltransferase</keyword>
<accession>A0ABR3XJ56</accession>
<proteinExistence type="inferred from homology"/>
<comment type="similarity">
    <text evidence="3 12">Belongs to the ALG6/ALG8 glucosyltransferase family.</text>
</comment>
<evidence type="ECO:0000256" key="11">
    <source>
        <dbReference type="ARBA" id="ARBA00047346"/>
    </source>
</evidence>
<feature type="transmembrane region" description="Helical" evidence="12">
    <location>
        <begin position="7"/>
        <end position="26"/>
    </location>
</feature>
<evidence type="ECO:0000313" key="13">
    <source>
        <dbReference type="EMBL" id="KAL1875756.1"/>
    </source>
</evidence>
<dbReference type="EC" id="2.4.1.-" evidence="12"/>
<dbReference type="EMBL" id="JAZHXJ010000086">
    <property type="protein sequence ID" value="KAL1875756.1"/>
    <property type="molecule type" value="Genomic_DNA"/>
</dbReference>
<keyword evidence="9 12" id="KW-0472">Membrane</keyword>
<protein>
    <recommendedName>
        <fullName evidence="12">Alpha-1,3-glucosyltransferase</fullName>
        <ecNumber evidence="12">2.4.1.-</ecNumber>
    </recommendedName>
</protein>
<reference evidence="13 14" key="1">
    <citation type="journal article" date="2024" name="Commun. Biol.">
        <title>Comparative genomic analysis of thermophilic fungi reveals convergent evolutionary adaptations and gene losses.</title>
        <authorList>
            <person name="Steindorff A.S."/>
            <person name="Aguilar-Pontes M.V."/>
            <person name="Robinson A.J."/>
            <person name="Andreopoulos B."/>
            <person name="LaButti K."/>
            <person name="Kuo A."/>
            <person name="Mondo S."/>
            <person name="Riley R."/>
            <person name="Otillar R."/>
            <person name="Haridas S."/>
            <person name="Lipzen A."/>
            <person name="Grimwood J."/>
            <person name="Schmutz J."/>
            <person name="Clum A."/>
            <person name="Reid I.D."/>
            <person name="Moisan M.C."/>
            <person name="Butler G."/>
            <person name="Nguyen T.T.M."/>
            <person name="Dewar K."/>
            <person name="Conant G."/>
            <person name="Drula E."/>
            <person name="Henrissat B."/>
            <person name="Hansel C."/>
            <person name="Singer S."/>
            <person name="Hutchinson M.I."/>
            <person name="de Vries R.P."/>
            <person name="Natvig D.O."/>
            <person name="Powell A.J."/>
            <person name="Tsang A."/>
            <person name="Grigoriev I.V."/>
        </authorList>
    </citation>
    <scope>NUCLEOTIDE SEQUENCE [LARGE SCALE GENOMIC DNA]</scope>
    <source>
        <strain evidence="13 14">ATCC 24622</strain>
    </source>
</reference>
<keyword evidence="8 12" id="KW-1133">Transmembrane helix</keyword>
<feature type="transmembrane region" description="Helical" evidence="12">
    <location>
        <begin position="318"/>
        <end position="336"/>
    </location>
</feature>
<evidence type="ECO:0000256" key="7">
    <source>
        <dbReference type="ARBA" id="ARBA00022824"/>
    </source>
</evidence>
<comment type="caution">
    <text evidence="13">The sequence shown here is derived from an EMBL/GenBank/DDBJ whole genome shotgun (WGS) entry which is preliminary data.</text>
</comment>
<dbReference type="InterPro" id="IPR004856">
    <property type="entry name" value="Glyco_trans_ALG6/ALG8"/>
</dbReference>
<name>A0ABR3XJ56_9PEZI</name>
<comment type="subcellular location">
    <subcellularLocation>
        <location evidence="1 12">Endoplasmic reticulum membrane</location>
        <topology evidence="1 12">Multi-pass membrane protein</topology>
    </subcellularLocation>
</comment>
<dbReference type="Proteomes" id="UP001586593">
    <property type="component" value="Unassembled WGS sequence"/>
</dbReference>
<feature type="transmembrane region" description="Helical" evidence="12">
    <location>
        <begin position="473"/>
        <end position="499"/>
    </location>
</feature>
<dbReference type="PANTHER" id="PTHR12413">
    <property type="entry name" value="DOLICHYL GLYCOSYLTRANSFERASE"/>
    <property type="match status" value="1"/>
</dbReference>
<comment type="pathway">
    <text evidence="2 12">Protein modification; protein glycosylation.</text>
</comment>
<organism evidence="13 14">
    <name type="scientific">Phialemonium thermophilum</name>
    <dbReference type="NCBI Taxonomy" id="223376"/>
    <lineage>
        <taxon>Eukaryota</taxon>
        <taxon>Fungi</taxon>
        <taxon>Dikarya</taxon>
        <taxon>Ascomycota</taxon>
        <taxon>Pezizomycotina</taxon>
        <taxon>Sordariomycetes</taxon>
        <taxon>Sordariomycetidae</taxon>
        <taxon>Cephalothecales</taxon>
        <taxon>Cephalothecaceae</taxon>
        <taxon>Phialemonium</taxon>
    </lineage>
</organism>
<keyword evidence="6 12" id="KW-0812">Transmembrane</keyword>
<evidence type="ECO:0000256" key="5">
    <source>
        <dbReference type="ARBA" id="ARBA00022679"/>
    </source>
</evidence>
<feature type="transmembrane region" description="Helical" evidence="12">
    <location>
        <begin position="446"/>
        <end position="467"/>
    </location>
</feature>
<keyword evidence="5 12" id="KW-0808">Transferase</keyword>